<dbReference type="AlphaFoldDB" id="A0A4C1TMV0"/>
<dbReference type="PANTHER" id="PTHR12100:SF0">
    <property type="entry name" value="EXOCYST COMPLEX COMPONENT 5"/>
    <property type="match status" value="1"/>
</dbReference>
<gene>
    <name evidence="2" type="primary">Sec10</name>
    <name evidence="2" type="ORF">EVAR_73585_1</name>
</gene>
<keyword evidence="3" id="KW-1185">Reference proteome</keyword>
<evidence type="ECO:0000313" key="2">
    <source>
        <dbReference type="EMBL" id="GBP15435.1"/>
    </source>
</evidence>
<dbReference type="STRING" id="151549.A0A4C1TMV0"/>
<evidence type="ECO:0000313" key="3">
    <source>
        <dbReference type="Proteomes" id="UP000299102"/>
    </source>
</evidence>
<dbReference type="GO" id="GO:0006887">
    <property type="term" value="P:exocytosis"/>
    <property type="evidence" value="ECO:0007669"/>
    <property type="project" value="TreeGrafter"/>
</dbReference>
<dbReference type="GO" id="GO:0006893">
    <property type="term" value="P:Golgi to plasma membrane transport"/>
    <property type="evidence" value="ECO:0007669"/>
    <property type="project" value="TreeGrafter"/>
</dbReference>
<protein>
    <submittedName>
        <fullName evidence="2">Exocyst complex component 5</fullName>
    </submittedName>
</protein>
<evidence type="ECO:0000259" key="1">
    <source>
        <dbReference type="Pfam" id="PF07393"/>
    </source>
</evidence>
<dbReference type="Pfam" id="PF07393">
    <property type="entry name" value="Sec10_HB"/>
    <property type="match status" value="1"/>
</dbReference>
<dbReference type="InterPro" id="IPR048627">
    <property type="entry name" value="Sec10_HB"/>
</dbReference>
<reference evidence="2 3" key="1">
    <citation type="journal article" date="2019" name="Commun. Biol.">
        <title>The bagworm genome reveals a unique fibroin gene that provides high tensile strength.</title>
        <authorList>
            <person name="Kono N."/>
            <person name="Nakamura H."/>
            <person name="Ohtoshi R."/>
            <person name="Tomita M."/>
            <person name="Numata K."/>
            <person name="Arakawa K."/>
        </authorList>
    </citation>
    <scope>NUCLEOTIDE SEQUENCE [LARGE SCALE GENOMIC DNA]</scope>
</reference>
<comment type="caution">
    <text evidence="2">The sequence shown here is derived from an EMBL/GenBank/DDBJ whole genome shotgun (WGS) entry which is preliminary data.</text>
</comment>
<dbReference type="EMBL" id="BGZK01005780">
    <property type="protein sequence ID" value="GBP15435.1"/>
    <property type="molecule type" value="Genomic_DNA"/>
</dbReference>
<feature type="domain" description="Exocyst complex component Sec10-like alpha-helical bundle" evidence="1">
    <location>
        <begin position="22"/>
        <end position="163"/>
    </location>
</feature>
<dbReference type="Proteomes" id="UP000299102">
    <property type="component" value="Unassembled WGS sequence"/>
</dbReference>
<proteinExistence type="predicted"/>
<name>A0A4C1TMV0_EUMVA</name>
<dbReference type="PANTHER" id="PTHR12100">
    <property type="entry name" value="SEC10"/>
    <property type="match status" value="1"/>
</dbReference>
<dbReference type="OrthoDB" id="125856at2759"/>
<sequence>MTKLDDRRDEEKYLKTLYDLYSRKNHQKKPAERFQELKRDVQVLIRTKANINIVQVEDYGGETFLSEELAIKMLQEANAALKRCRLLSSESDLPVNIVKLNDILLRFLMHEHANYALDLGLNIIPIADAGRSFPQLYFFDVVQNQYYNSSLEDQCNTSVVPCIM</sequence>
<organism evidence="2 3">
    <name type="scientific">Eumeta variegata</name>
    <name type="common">Bagworm moth</name>
    <name type="synonym">Eumeta japonica</name>
    <dbReference type="NCBI Taxonomy" id="151549"/>
    <lineage>
        <taxon>Eukaryota</taxon>
        <taxon>Metazoa</taxon>
        <taxon>Ecdysozoa</taxon>
        <taxon>Arthropoda</taxon>
        <taxon>Hexapoda</taxon>
        <taxon>Insecta</taxon>
        <taxon>Pterygota</taxon>
        <taxon>Neoptera</taxon>
        <taxon>Endopterygota</taxon>
        <taxon>Lepidoptera</taxon>
        <taxon>Glossata</taxon>
        <taxon>Ditrysia</taxon>
        <taxon>Tineoidea</taxon>
        <taxon>Psychidae</taxon>
        <taxon>Oiketicinae</taxon>
        <taxon>Eumeta</taxon>
    </lineage>
</organism>
<dbReference type="InterPro" id="IPR009976">
    <property type="entry name" value="Sec10-like"/>
</dbReference>
<dbReference type="GO" id="GO:0000145">
    <property type="term" value="C:exocyst"/>
    <property type="evidence" value="ECO:0007669"/>
    <property type="project" value="TreeGrafter"/>
</dbReference>
<accession>A0A4C1TMV0</accession>